<name>A0ABV2WWM3_9NOCA</name>
<comment type="catalytic activity">
    <reaction evidence="6">
        <text>UDP-N-acetyl-alpha-D-glucosamine + ATP = UDP-N-acetyl-alpha-D-glucosamine 3'-phosphate + ADP + H(+)</text>
        <dbReference type="Rhea" id="RHEA:32671"/>
        <dbReference type="ChEBI" id="CHEBI:15378"/>
        <dbReference type="ChEBI" id="CHEBI:30616"/>
        <dbReference type="ChEBI" id="CHEBI:57705"/>
        <dbReference type="ChEBI" id="CHEBI:64353"/>
        <dbReference type="ChEBI" id="CHEBI:456216"/>
        <dbReference type="EC" id="2.7.1.176"/>
    </reaction>
</comment>
<evidence type="ECO:0000256" key="3">
    <source>
        <dbReference type="ARBA" id="ARBA00022741"/>
    </source>
</evidence>
<evidence type="ECO:0000256" key="6">
    <source>
        <dbReference type="ARBA" id="ARBA00048178"/>
    </source>
</evidence>
<dbReference type="Pfam" id="PF06414">
    <property type="entry name" value="Zeta_toxin"/>
    <property type="match status" value="1"/>
</dbReference>
<keyword evidence="3" id="KW-0547">Nucleotide-binding</keyword>
<accession>A0ABV2WWM3</accession>
<comment type="caution">
    <text evidence="8">The sequence shown here is derived from an EMBL/GenBank/DDBJ whole genome shotgun (WGS) entry which is preliminary data.</text>
</comment>
<evidence type="ECO:0000313" key="9">
    <source>
        <dbReference type="Proteomes" id="UP001550628"/>
    </source>
</evidence>
<keyword evidence="4" id="KW-0067">ATP-binding</keyword>
<sequence length="266" mass="29225">MIPEHDESLYYECAAEIAISLMAQCSAVQSIAEYVGDSAVQGQMKYLRRAYLAELSRLDPGDAACVRQQIRSWGSVLTGKVEAPRPYGAERRPAVDYRLERDEHARIFRDSIAVEICGNSSESAAPAAVIVMGAPGAGKTTVRQRLLAEWSRELPIVIDPELYLAYHPNSWDLVLADDDAAREVLMADALGWVAMALDVAVTGRRNVLLEVGAESTDPAAGFAKMFHDNGYRVSIEFTTAPEAERLMHLGMRYQARHGNWGALAVE</sequence>
<dbReference type="EMBL" id="JBEYBF010000022">
    <property type="protein sequence ID" value="MEU1955266.1"/>
    <property type="molecule type" value="Genomic_DNA"/>
</dbReference>
<dbReference type="InterPro" id="IPR010488">
    <property type="entry name" value="Zeta_toxin_domain"/>
</dbReference>
<proteinExistence type="inferred from homology"/>
<evidence type="ECO:0000256" key="2">
    <source>
        <dbReference type="ARBA" id="ARBA00011963"/>
    </source>
</evidence>
<dbReference type="RefSeq" id="WP_356958600.1">
    <property type="nucleotide sequence ID" value="NZ_JBEYBD010000014.1"/>
</dbReference>
<dbReference type="Gene3D" id="3.40.50.300">
    <property type="entry name" value="P-loop containing nucleotide triphosphate hydrolases"/>
    <property type="match status" value="1"/>
</dbReference>
<evidence type="ECO:0000313" key="8">
    <source>
        <dbReference type="EMBL" id="MEU1955266.1"/>
    </source>
</evidence>
<keyword evidence="9" id="KW-1185">Reference proteome</keyword>
<gene>
    <name evidence="8" type="ORF">ABZ510_25815</name>
</gene>
<feature type="domain" description="Zeta toxin" evidence="7">
    <location>
        <begin position="121"/>
        <end position="255"/>
    </location>
</feature>
<organism evidence="8 9">
    <name type="scientific">Nocardia rhamnosiphila</name>
    <dbReference type="NCBI Taxonomy" id="426716"/>
    <lineage>
        <taxon>Bacteria</taxon>
        <taxon>Bacillati</taxon>
        <taxon>Actinomycetota</taxon>
        <taxon>Actinomycetes</taxon>
        <taxon>Mycobacteriales</taxon>
        <taxon>Nocardiaceae</taxon>
        <taxon>Nocardia</taxon>
    </lineage>
</organism>
<evidence type="ECO:0000256" key="4">
    <source>
        <dbReference type="ARBA" id="ARBA00022840"/>
    </source>
</evidence>
<dbReference type="EC" id="2.7.1.176" evidence="2"/>
<evidence type="ECO:0000256" key="5">
    <source>
        <dbReference type="ARBA" id="ARBA00032897"/>
    </source>
</evidence>
<protein>
    <recommendedName>
        <fullName evidence="5">UDP-N-acetylglucosamine kinase</fullName>
        <ecNumber evidence="2">2.7.1.176</ecNumber>
    </recommendedName>
    <alternativeName>
        <fullName evidence="5">UDP-N-acetylglucosamine kinase</fullName>
    </alternativeName>
</protein>
<comment type="similarity">
    <text evidence="1">Belongs to the zeta toxin family.</text>
</comment>
<evidence type="ECO:0000259" key="7">
    <source>
        <dbReference type="Pfam" id="PF06414"/>
    </source>
</evidence>
<dbReference type="Proteomes" id="UP001550628">
    <property type="component" value="Unassembled WGS sequence"/>
</dbReference>
<dbReference type="SUPFAM" id="SSF52540">
    <property type="entry name" value="P-loop containing nucleoside triphosphate hydrolases"/>
    <property type="match status" value="1"/>
</dbReference>
<reference evidence="8 9" key="1">
    <citation type="submission" date="2024-06" db="EMBL/GenBank/DDBJ databases">
        <title>The Natural Products Discovery Center: Release of the First 8490 Sequenced Strains for Exploring Actinobacteria Biosynthetic Diversity.</title>
        <authorList>
            <person name="Kalkreuter E."/>
            <person name="Kautsar S.A."/>
            <person name="Yang D."/>
            <person name="Bader C.D."/>
            <person name="Teijaro C.N."/>
            <person name="Fluegel L."/>
            <person name="Davis C.M."/>
            <person name="Simpson J.R."/>
            <person name="Lauterbach L."/>
            <person name="Steele A.D."/>
            <person name="Gui C."/>
            <person name="Meng S."/>
            <person name="Li G."/>
            <person name="Viehrig K."/>
            <person name="Ye F."/>
            <person name="Su P."/>
            <person name="Kiefer A.F."/>
            <person name="Nichols A."/>
            <person name="Cepeda A.J."/>
            <person name="Yan W."/>
            <person name="Fan B."/>
            <person name="Jiang Y."/>
            <person name="Adhikari A."/>
            <person name="Zheng C.-J."/>
            <person name="Schuster L."/>
            <person name="Cowan T.M."/>
            <person name="Smanski M.J."/>
            <person name="Chevrette M.G."/>
            <person name="De Carvalho L.P.S."/>
            <person name="Shen B."/>
        </authorList>
    </citation>
    <scope>NUCLEOTIDE SEQUENCE [LARGE SCALE GENOMIC DNA]</scope>
    <source>
        <strain evidence="8 9">NPDC019708</strain>
    </source>
</reference>
<dbReference type="InterPro" id="IPR027417">
    <property type="entry name" value="P-loop_NTPase"/>
</dbReference>
<evidence type="ECO:0000256" key="1">
    <source>
        <dbReference type="ARBA" id="ARBA00009104"/>
    </source>
</evidence>